<dbReference type="InterPro" id="IPR004220">
    <property type="entry name" value="5-COMe_2-OHmuconate_Isoase"/>
</dbReference>
<dbReference type="Gene3D" id="3.30.429.10">
    <property type="entry name" value="Macrophage Migration Inhibitory Factor"/>
    <property type="match status" value="1"/>
</dbReference>
<accession>A0A4Q7LTG0</accession>
<dbReference type="RefSeq" id="WP_130480188.1">
    <property type="nucleotide sequence ID" value="NZ_SGWV01000007.1"/>
</dbReference>
<evidence type="ECO:0000313" key="2">
    <source>
        <dbReference type="Proteomes" id="UP000293433"/>
    </source>
</evidence>
<evidence type="ECO:0000313" key="1">
    <source>
        <dbReference type="EMBL" id="RZS57984.1"/>
    </source>
</evidence>
<proteinExistence type="predicted"/>
<organism evidence="1 2">
    <name type="scientific">Sphaerotilus mobilis</name>
    <dbReference type="NCBI Taxonomy" id="47994"/>
    <lineage>
        <taxon>Bacteria</taxon>
        <taxon>Pseudomonadati</taxon>
        <taxon>Pseudomonadota</taxon>
        <taxon>Betaproteobacteria</taxon>
        <taxon>Burkholderiales</taxon>
        <taxon>Sphaerotilaceae</taxon>
        <taxon>Sphaerotilus</taxon>
    </lineage>
</organism>
<dbReference type="OrthoDB" id="9814215at2"/>
<name>A0A4Q7LTG0_9BURK</name>
<dbReference type="InterPro" id="IPR014347">
    <property type="entry name" value="Tautomerase/MIF_sf"/>
</dbReference>
<dbReference type="SUPFAM" id="SSF55331">
    <property type="entry name" value="Tautomerase/MIF"/>
    <property type="match status" value="1"/>
</dbReference>
<dbReference type="Pfam" id="PF02962">
    <property type="entry name" value="CHMI"/>
    <property type="match status" value="1"/>
</dbReference>
<keyword evidence="2" id="KW-1185">Reference proteome</keyword>
<dbReference type="EMBL" id="SGWV01000007">
    <property type="protein sequence ID" value="RZS57984.1"/>
    <property type="molecule type" value="Genomic_DNA"/>
</dbReference>
<dbReference type="AlphaFoldDB" id="A0A4Q7LTG0"/>
<dbReference type="GO" id="GO:0008704">
    <property type="term" value="F:5-carboxymethyl-2-hydroxymuconate delta-isomerase activity"/>
    <property type="evidence" value="ECO:0007669"/>
    <property type="project" value="InterPro"/>
</dbReference>
<comment type="caution">
    <text evidence="1">The sequence shown here is derived from an EMBL/GenBank/DDBJ whole genome shotgun (WGS) entry which is preliminary data.</text>
</comment>
<reference evidence="1 2" key="1">
    <citation type="submission" date="2019-02" db="EMBL/GenBank/DDBJ databases">
        <title>Genomic Encyclopedia of Type Strains, Phase IV (KMG-IV): sequencing the most valuable type-strain genomes for metagenomic binning, comparative biology and taxonomic classification.</title>
        <authorList>
            <person name="Goeker M."/>
        </authorList>
    </citation>
    <scope>NUCLEOTIDE SEQUENCE [LARGE SCALE GENOMIC DNA]</scope>
    <source>
        <strain evidence="1 2">DSM 10617</strain>
    </source>
</reference>
<dbReference type="Proteomes" id="UP000293433">
    <property type="component" value="Unassembled WGS sequence"/>
</dbReference>
<dbReference type="PANTHER" id="PTHR37950">
    <property type="entry name" value="4-HYDROXYPHENYLACETATE CATABOLISM PROTEIN"/>
    <property type="match status" value="1"/>
</dbReference>
<gene>
    <name evidence="1" type="ORF">EV685_0260</name>
</gene>
<protein>
    <submittedName>
        <fullName evidence="1">5-carboxymethyl-2-hydroxymuconate isomerase</fullName>
    </submittedName>
</protein>
<keyword evidence="1" id="KW-0413">Isomerase</keyword>
<dbReference type="PANTHER" id="PTHR37950:SF1">
    <property type="entry name" value="4-HYDROXYPHENYLACETATE CATABOLISM PROTEIN"/>
    <property type="match status" value="1"/>
</dbReference>
<sequence length="155" mass="16231">MPHLVILYTATLDRPADQGGADMTALCRALADAMVEQRDETGKAVFPVGGVRVLAYPAAHHAVSDGGAAGRAAGGDGVYDFVYLNLRMARGRSAAVHRQVGEALTTCARSHFAPLLATRHIGITLQVDEGAEVFDAKTSTLHPLFQPPAGTTPKA</sequence>